<comment type="caution">
    <text evidence="10">The sequence shown here is derived from an EMBL/GenBank/DDBJ whole genome shotgun (WGS) entry which is preliminary data.</text>
</comment>
<comment type="subcellular location">
    <subcellularLocation>
        <location evidence="2">Cell membrane</location>
        <topology evidence="2">Lipid-anchor</topology>
    </subcellularLocation>
</comment>
<dbReference type="Proteomes" id="UP001519289">
    <property type="component" value="Unassembled WGS sequence"/>
</dbReference>
<evidence type="ECO:0000256" key="7">
    <source>
        <dbReference type="ARBA" id="ARBA00023139"/>
    </source>
</evidence>
<evidence type="ECO:0000256" key="6">
    <source>
        <dbReference type="ARBA" id="ARBA00022729"/>
    </source>
</evidence>
<feature type="domain" description="PBP" evidence="9">
    <location>
        <begin position="35"/>
        <end position="252"/>
    </location>
</feature>
<dbReference type="Pfam" id="PF12849">
    <property type="entry name" value="PBP_like_2"/>
    <property type="match status" value="1"/>
</dbReference>
<name>A0ABS4JX02_9FIRM</name>
<dbReference type="PANTHER" id="PTHR30570">
    <property type="entry name" value="PERIPLASMIC PHOSPHATE BINDING COMPONENT OF PHOSPHATE ABC TRANSPORTER"/>
    <property type="match status" value="1"/>
</dbReference>
<evidence type="ECO:0000256" key="1">
    <source>
        <dbReference type="ARBA" id="ARBA00002841"/>
    </source>
</evidence>
<keyword evidence="6" id="KW-0732">Signal</keyword>
<dbReference type="InterPro" id="IPR050811">
    <property type="entry name" value="Phosphate_ABC_transporter"/>
</dbReference>
<keyword evidence="8" id="KW-0449">Lipoprotein</keyword>
<keyword evidence="5" id="KW-0592">Phosphate transport</keyword>
<accession>A0ABS4JX02</accession>
<organism evidence="10 11">
    <name type="scientific">Symbiobacterium terraclitae</name>
    <dbReference type="NCBI Taxonomy" id="557451"/>
    <lineage>
        <taxon>Bacteria</taxon>
        <taxon>Bacillati</taxon>
        <taxon>Bacillota</taxon>
        <taxon>Clostridia</taxon>
        <taxon>Eubacteriales</taxon>
        <taxon>Symbiobacteriaceae</taxon>
        <taxon>Symbiobacterium</taxon>
    </lineage>
</organism>
<reference evidence="10 11" key="1">
    <citation type="submission" date="2021-03" db="EMBL/GenBank/DDBJ databases">
        <title>Genomic Encyclopedia of Type Strains, Phase IV (KMG-IV): sequencing the most valuable type-strain genomes for metagenomic binning, comparative biology and taxonomic classification.</title>
        <authorList>
            <person name="Goeker M."/>
        </authorList>
    </citation>
    <scope>NUCLEOTIDE SEQUENCE [LARGE SCALE GENOMIC DNA]</scope>
    <source>
        <strain evidence="10 11">DSM 27138</strain>
    </source>
</reference>
<evidence type="ECO:0000256" key="5">
    <source>
        <dbReference type="ARBA" id="ARBA00022592"/>
    </source>
</evidence>
<evidence type="ECO:0000313" key="11">
    <source>
        <dbReference type="Proteomes" id="UP001519289"/>
    </source>
</evidence>
<dbReference type="CDD" id="cd13653">
    <property type="entry name" value="PBP2_phosphate_like_1"/>
    <property type="match status" value="1"/>
</dbReference>
<gene>
    <name evidence="10" type="ORF">J2Z79_003516</name>
</gene>
<comment type="similarity">
    <text evidence="3">Belongs to the PstS family.</text>
</comment>
<keyword evidence="11" id="KW-1185">Reference proteome</keyword>
<protein>
    <submittedName>
        <fullName evidence="10">Phosphate transport system substrate-binding protein</fullName>
    </submittedName>
</protein>
<dbReference type="InterPro" id="IPR024370">
    <property type="entry name" value="PBP_domain"/>
</dbReference>
<evidence type="ECO:0000256" key="8">
    <source>
        <dbReference type="ARBA" id="ARBA00023288"/>
    </source>
</evidence>
<dbReference type="SUPFAM" id="SSF53850">
    <property type="entry name" value="Periplasmic binding protein-like II"/>
    <property type="match status" value="1"/>
</dbReference>
<dbReference type="EMBL" id="JAGGLG010000046">
    <property type="protein sequence ID" value="MBP2020062.1"/>
    <property type="molecule type" value="Genomic_DNA"/>
</dbReference>
<dbReference type="RefSeq" id="WP_209468162.1">
    <property type="nucleotide sequence ID" value="NZ_JAGGLG010000046.1"/>
</dbReference>
<comment type="function">
    <text evidence="1">Part of the ABC transporter complex PstSACB involved in phosphate import.</text>
</comment>
<evidence type="ECO:0000256" key="2">
    <source>
        <dbReference type="ARBA" id="ARBA00004193"/>
    </source>
</evidence>
<evidence type="ECO:0000313" key="10">
    <source>
        <dbReference type="EMBL" id="MBP2020062.1"/>
    </source>
</evidence>
<dbReference type="PANTHER" id="PTHR30570:SF1">
    <property type="entry name" value="PHOSPHATE-BINDING PROTEIN PSTS"/>
    <property type="match status" value="1"/>
</dbReference>
<evidence type="ECO:0000259" key="9">
    <source>
        <dbReference type="Pfam" id="PF12849"/>
    </source>
</evidence>
<sequence>MSVHLPSRAIRTWRGARPSLTLVLLAALLAACTRSAGLVVAGSTSLLPLVEVLARAYEAAGGPRVSLQGGGSTAGLVAVRSKVAEVAMVSRDLTPEEEREGFQAHVIAYDVLAIVVHPSNPVDGLTREQLRRLMAGQITDWAEVGGLPGPVHLVNREWGSGSRDAIERLVGPTRHDTAVLNANGFIRLVVRQAPSAVGYLSLSVARAGGVKLLRVDGRLPGEPGYPLVRPLTLVTLGPPDREAQAFLDFVLGPTGQRLVAEQGMLPAR</sequence>
<comment type="subunit">
    <text evidence="4">The complex is composed of two ATP-binding proteins (PstB), two transmembrane proteins (PstC and PstA) and a solute-binding protein (PstS).</text>
</comment>
<dbReference type="Gene3D" id="3.40.190.10">
    <property type="entry name" value="Periplasmic binding protein-like II"/>
    <property type="match status" value="2"/>
</dbReference>
<evidence type="ECO:0000256" key="4">
    <source>
        <dbReference type="ARBA" id="ARBA00011529"/>
    </source>
</evidence>
<keyword evidence="5" id="KW-0813">Transport</keyword>
<evidence type="ECO:0000256" key="3">
    <source>
        <dbReference type="ARBA" id="ARBA00008725"/>
    </source>
</evidence>
<proteinExistence type="inferred from homology"/>
<keyword evidence="7" id="KW-0564">Palmitate</keyword>